<dbReference type="EMBL" id="BLMI01000207">
    <property type="protein sequence ID" value="GFI41683.1"/>
    <property type="molecule type" value="Genomic_DNA"/>
</dbReference>
<name>A0A829ZBA4_9FIRM</name>
<sequence>MSEVFLSQDIVGAEDLEGIAFRLETFDAGNDYVGKAASEDNEHVVSMYNAIKANWDKNPEKHI</sequence>
<protein>
    <submittedName>
        <fullName evidence="1">Uncharacterized protein</fullName>
    </submittedName>
</protein>
<organism evidence="1 2">
    <name type="scientific">Thomasclavelia cocleata</name>
    <dbReference type="NCBI Taxonomy" id="69824"/>
    <lineage>
        <taxon>Bacteria</taxon>
        <taxon>Bacillati</taxon>
        <taxon>Bacillota</taxon>
        <taxon>Erysipelotrichia</taxon>
        <taxon>Erysipelotrichales</taxon>
        <taxon>Coprobacillaceae</taxon>
        <taxon>Thomasclavelia</taxon>
    </lineage>
</organism>
<dbReference type="AlphaFoldDB" id="A0A829ZBA4"/>
<evidence type="ECO:0000313" key="1">
    <source>
        <dbReference type="EMBL" id="GFI41683.1"/>
    </source>
</evidence>
<accession>A0A829ZBA4</accession>
<comment type="caution">
    <text evidence="1">The sequence shown here is derived from an EMBL/GenBank/DDBJ whole genome shotgun (WGS) entry which is preliminary data.</text>
</comment>
<gene>
    <name evidence="1" type="ORF">IMSAGC017_01728</name>
</gene>
<dbReference type="Proteomes" id="UP000490821">
    <property type="component" value="Unassembled WGS sequence"/>
</dbReference>
<reference evidence="1 2" key="1">
    <citation type="journal article" date="2020" name="Microbiome">
        <title>Single-cell genomics of uncultured bacteria reveals dietary fiber responders in the mouse gut microbiota.</title>
        <authorList>
            <person name="Chijiiwa R."/>
            <person name="Hosokawa M."/>
            <person name="Kogawa M."/>
            <person name="Nishikawa Y."/>
            <person name="Ide K."/>
            <person name="Sakanashi C."/>
            <person name="Takahashi K."/>
            <person name="Takeyama H."/>
        </authorList>
    </citation>
    <scope>NUCLEOTIDE SEQUENCE [LARGE SCALE GENOMIC DNA]</scope>
    <source>
        <strain evidence="1">IMSAGC_017</strain>
    </source>
</reference>
<proteinExistence type="predicted"/>
<evidence type="ECO:0000313" key="2">
    <source>
        <dbReference type="Proteomes" id="UP000490821"/>
    </source>
</evidence>
<dbReference type="RefSeq" id="WP_172472911.1">
    <property type="nucleotide sequence ID" value="NZ_BLMI01000207.1"/>
</dbReference>